<keyword evidence="5 11" id="KW-0812">Transmembrane</keyword>
<gene>
    <name evidence="14" type="primary">fliF</name>
    <name evidence="14" type="ORF">DKT77_13050</name>
</gene>
<comment type="similarity">
    <text evidence="3 9">Belongs to the FliF family.</text>
</comment>
<evidence type="ECO:0000256" key="8">
    <source>
        <dbReference type="ARBA" id="ARBA00023143"/>
    </source>
</evidence>
<dbReference type="PRINTS" id="PR01009">
    <property type="entry name" value="FLGMRINGFLIF"/>
</dbReference>
<dbReference type="InterPro" id="IPR013556">
    <property type="entry name" value="Flag_M-ring_C"/>
</dbReference>
<dbReference type="GO" id="GO:0003774">
    <property type="term" value="F:cytoskeletal motor activity"/>
    <property type="evidence" value="ECO:0007669"/>
    <property type="project" value="InterPro"/>
</dbReference>
<dbReference type="InterPro" id="IPR045851">
    <property type="entry name" value="AMP-bd_C_sf"/>
</dbReference>
<evidence type="ECO:0000259" key="12">
    <source>
        <dbReference type="Pfam" id="PF01514"/>
    </source>
</evidence>
<feature type="region of interest" description="Disordered" evidence="10">
    <location>
        <begin position="276"/>
        <end position="322"/>
    </location>
</feature>
<keyword evidence="4" id="KW-1003">Cell membrane</keyword>
<keyword evidence="14" id="KW-0969">Cilium</keyword>
<dbReference type="Gene3D" id="3.30.300.30">
    <property type="match status" value="1"/>
</dbReference>
<dbReference type="PIRSF" id="PIRSF004862">
    <property type="entry name" value="FliF"/>
    <property type="match status" value="1"/>
</dbReference>
<dbReference type="GO" id="GO:0009431">
    <property type="term" value="C:bacterial-type flagellum basal body, MS ring"/>
    <property type="evidence" value="ECO:0007669"/>
    <property type="project" value="InterPro"/>
</dbReference>
<organism evidence="14 15">
    <name type="scientific">Meridianimarinicoccus roseus</name>
    <dbReference type="NCBI Taxonomy" id="2072018"/>
    <lineage>
        <taxon>Bacteria</taxon>
        <taxon>Pseudomonadati</taxon>
        <taxon>Pseudomonadota</taxon>
        <taxon>Alphaproteobacteria</taxon>
        <taxon>Rhodobacterales</taxon>
        <taxon>Paracoccaceae</taxon>
        <taxon>Meridianimarinicoccus</taxon>
    </lineage>
</organism>
<accession>A0A2V2LII1</accession>
<keyword evidence="15" id="KW-1185">Reference proteome</keyword>
<evidence type="ECO:0000256" key="9">
    <source>
        <dbReference type="PIRNR" id="PIRNR004862"/>
    </source>
</evidence>
<evidence type="ECO:0000256" key="3">
    <source>
        <dbReference type="ARBA" id="ARBA00007971"/>
    </source>
</evidence>
<dbReference type="GO" id="GO:0071973">
    <property type="term" value="P:bacterial-type flagellum-dependent cell motility"/>
    <property type="evidence" value="ECO:0007669"/>
    <property type="project" value="InterPro"/>
</dbReference>
<keyword evidence="7 11" id="KW-0472">Membrane</keyword>
<comment type="function">
    <text evidence="9">The M ring may be actively involved in energy transduction.</text>
</comment>
<evidence type="ECO:0000256" key="5">
    <source>
        <dbReference type="ARBA" id="ARBA00022692"/>
    </source>
</evidence>
<sequence>MNDLAAIWSALDLRRKAVVIAATLGVFAAVLALARIAATPQLALLYSGLDATQSGEVIEALEGQGVPYEIRGEAIFVPEMERDALRMRLATRGIPMAGGAGYEILDGLSGFGTTSQMFDAAYWRAKEGELARTILSSPDVRQVRVHIGNPVGGSFRRDADTTASVMLTARSGAVSSAVADALRFLVASAVQGLNPDRVTVIDAESGRVIGGRGDDHSAASAIAQEKALKQSVERLLDARLGLGNAIVELSVEPVTETERIIERRIDPQSRVAVSTDVQEKVSSEKNGGGDAVTVASNLPNGDAGEAAQGSQSQNSESRTVTNFEISEVTRDLERGPGAVKRMTVAVLLNRDALVSGNKADLSAEELEELVRKEIEDIRDLVSASVGLDDARGDRVSVKAMPFGPNADVGVMAQEAPWFAGLVADPVKLVQFAALALVVLALGLFVVRPVLTASREQVVPDGVSGEAGIPALAEADIGVQRLEAGTPQDIRAVSNPLQESADRSGPADLPTVYSAEMEQPAGSRGDRLGHMVSSLRQMVEERQMDTVEILRNWIEDEKSGDAV</sequence>
<feature type="transmembrane region" description="Helical" evidence="11">
    <location>
        <begin position="428"/>
        <end position="446"/>
    </location>
</feature>
<proteinExistence type="inferred from homology"/>
<evidence type="ECO:0000256" key="10">
    <source>
        <dbReference type="SAM" id="MobiDB-lite"/>
    </source>
</evidence>
<dbReference type="Proteomes" id="UP000245680">
    <property type="component" value="Unassembled WGS sequence"/>
</dbReference>
<dbReference type="OrthoDB" id="9807026at2"/>
<keyword evidence="8 9" id="KW-0975">Bacterial flagellum</keyword>
<feature type="compositionally biased region" description="Polar residues" evidence="10">
    <location>
        <begin position="308"/>
        <end position="322"/>
    </location>
</feature>
<evidence type="ECO:0000313" key="15">
    <source>
        <dbReference type="Proteomes" id="UP000245680"/>
    </source>
</evidence>
<dbReference type="NCBIfam" id="TIGR00206">
    <property type="entry name" value="fliF"/>
    <property type="match status" value="1"/>
</dbReference>
<dbReference type="InterPro" id="IPR000067">
    <property type="entry name" value="FlgMring_FliF"/>
</dbReference>
<dbReference type="EMBL" id="QGKU01000039">
    <property type="protein sequence ID" value="PWR02229.1"/>
    <property type="molecule type" value="Genomic_DNA"/>
</dbReference>
<comment type="subcellular location">
    <subcellularLocation>
        <location evidence="1 9">Bacterial flagellum basal body</location>
    </subcellularLocation>
    <subcellularLocation>
        <location evidence="2">Cell membrane</location>
        <topology evidence="2">Multi-pass membrane protein</topology>
    </subcellularLocation>
</comment>
<evidence type="ECO:0000259" key="13">
    <source>
        <dbReference type="Pfam" id="PF08345"/>
    </source>
</evidence>
<dbReference type="GO" id="GO:0005886">
    <property type="term" value="C:plasma membrane"/>
    <property type="evidence" value="ECO:0007669"/>
    <property type="project" value="UniProtKB-SubCell"/>
</dbReference>
<comment type="caution">
    <text evidence="14">The sequence shown here is derived from an EMBL/GenBank/DDBJ whole genome shotgun (WGS) entry which is preliminary data.</text>
</comment>
<name>A0A2V2LII1_9RHOB</name>
<feature type="domain" description="Flagellar M-ring C-terminal" evidence="13">
    <location>
        <begin position="236"/>
        <end position="402"/>
    </location>
</feature>
<keyword evidence="14" id="KW-0966">Cell projection</keyword>
<evidence type="ECO:0000256" key="11">
    <source>
        <dbReference type="SAM" id="Phobius"/>
    </source>
</evidence>
<keyword evidence="14" id="KW-0282">Flagellum</keyword>
<keyword evidence="6 11" id="KW-1133">Transmembrane helix</keyword>
<evidence type="ECO:0000256" key="4">
    <source>
        <dbReference type="ARBA" id="ARBA00022475"/>
    </source>
</evidence>
<dbReference type="PANTHER" id="PTHR30046:SF0">
    <property type="entry name" value="FLAGELLAR M-RING PROTEIN"/>
    <property type="match status" value="1"/>
</dbReference>
<evidence type="ECO:0000256" key="1">
    <source>
        <dbReference type="ARBA" id="ARBA00004117"/>
    </source>
</evidence>
<dbReference type="InterPro" id="IPR043427">
    <property type="entry name" value="YscJ/FliF"/>
</dbReference>
<dbReference type="Pfam" id="PF01514">
    <property type="entry name" value="YscJ_FliF"/>
    <property type="match status" value="1"/>
</dbReference>
<dbReference type="Pfam" id="PF08345">
    <property type="entry name" value="YscJ_FliF_C"/>
    <property type="match status" value="1"/>
</dbReference>
<dbReference type="PANTHER" id="PTHR30046">
    <property type="entry name" value="FLAGELLAR M-RING PROTEIN"/>
    <property type="match status" value="1"/>
</dbReference>
<evidence type="ECO:0000256" key="7">
    <source>
        <dbReference type="ARBA" id="ARBA00023136"/>
    </source>
</evidence>
<dbReference type="AlphaFoldDB" id="A0A2V2LII1"/>
<protein>
    <recommendedName>
        <fullName evidence="9">Flagellar M-ring protein</fullName>
    </recommendedName>
</protein>
<reference evidence="14 15" key="1">
    <citation type="submission" date="2018-05" db="EMBL/GenBank/DDBJ databases">
        <title>Rhodobacteraceae gen. nov., sp. nov. isolated from sea water.</title>
        <authorList>
            <person name="Ren Y."/>
        </authorList>
    </citation>
    <scope>NUCLEOTIDE SEQUENCE [LARGE SCALE GENOMIC DNA]</scope>
    <source>
        <strain evidence="14 15">TG-679</strain>
    </source>
</reference>
<feature type="transmembrane region" description="Helical" evidence="11">
    <location>
        <begin position="17"/>
        <end position="38"/>
    </location>
</feature>
<evidence type="ECO:0000256" key="2">
    <source>
        <dbReference type="ARBA" id="ARBA00004651"/>
    </source>
</evidence>
<evidence type="ECO:0000313" key="14">
    <source>
        <dbReference type="EMBL" id="PWR02229.1"/>
    </source>
</evidence>
<evidence type="ECO:0000256" key="6">
    <source>
        <dbReference type="ARBA" id="ARBA00022989"/>
    </source>
</evidence>
<feature type="domain" description="Flagellar M-ring N-terminal" evidence="12">
    <location>
        <begin position="39"/>
        <end position="204"/>
    </location>
</feature>
<dbReference type="InterPro" id="IPR006182">
    <property type="entry name" value="FliF_N_dom"/>
</dbReference>